<comment type="caution">
    <text evidence="1">The sequence shown here is derived from an EMBL/GenBank/DDBJ whole genome shotgun (WGS) entry which is preliminary data.</text>
</comment>
<evidence type="ECO:0000313" key="1">
    <source>
        <dbReference type="EMBL" id="REE95777.1"/>
    </source>
</evidence>
<dbReference type="Proteomes" id="UP000256661">
    <property type="component" value="Unassembled WGS sequence"/>
</dbReference>
<accession>A0A3D9SJ96</accession>
<name>A0A3D9SJ96_9ACTN</name>
<gene>
    <name evidence="1" type="ORF">DFJ69_1188</name>
</gene>
<dbReference type="RefSeq" id="WP_116021519.1">
    <property type="nucleotide sequence ID" value="NZ_QTTT01000001.1"/>
</dbReference>
<keyword evidence="2" id="KW-1185">Reference proteome</keyword>
<dbReference type="InterPro" id="IPR046214">
    <property type="entry name" value="DUF6247"/>
</dbReference>
<dbReference type="EMBL" id="QTTT01000001">
    <property type="protein sequence ID" value="REE95777.1"/>
    <property type="molecule type" value="Genomic_DNA"/>
</dbReference>
<organism evidence="1 2">
    <name type="scientific">Thermomonospora umbrina</name>
    <dbReference type="NCBI Taxonomy" id="111806"/>
    <lineage>
        <taxon>Bacteria</taxon>
        <taxon>Bacillati</taxon>
        <taxon>Actinomycetota</taxon>
        <taxon>Actinomycetes</taxon>
        <taxon>Streptosporangiales</taxon>
        <taxon>Thermomonosporaceae</taxon>
        <taxon>Thermomonospora</taxon>
    </lineage>
</organism>
<dbReference type="AlphaFoldDB" id="A0A3D9SJ96"/>
<proteinExistence type="predicted"/>
<protein>
    <submittedName>
        <fullName evidence="1">Uncharacterized protein</fullName>
    </submittedName>
</protein>
<evidence type="ECO:0000313" key="2">
    <source>
        <dbReference type="Proteomes" id="UP000256661"/>
    </source>
</evidence>
<sequence length="97" mass="10863">MTAEPIGPGGPNPEDIMRRLPADERDRFERDYHDAVDAAHEPGRYGHLQDVVRRWHLRAEAHTHPDFTARPGTGDPATFIQDLDEIPGWPGRADTSG</sequence>
<dbReference type="OrthoDB" id="3482025at2"/>
<dbReference type="Pfam" id="PF19760">
    <property type="entry name" value="DUF6247"/>
    <property type="match status" value="1"/>
</dbReference>
<reference evidence="1 2" key="1">
    <citation type="submission" date="2018-08" db="EMBL/GenBank/DDBJ databases">
        <title>Sequencing the genomes of 1000 actinobacteria strains.</title>
        <authorList>
            <person name="Klenk H.-P."/>
        </authorList>
    </citation>
    <scope>NUCLEOTIDE SEQUENCE [LARGE SCALE GENOMIC DNA]</scope>
    <source>
        <strain evidence="1 2">DSM 43927</strain>
    </source>
</reference>